<dbReference type="EnsemblBacteria" id="BAC46206">
    <property type="protein sequence ID" value="BAC46206"/>
    <property type="gene ID" value="BAC46206"/>
</dbReference>
<keyword evidence="5 6" id="KW-0046">Antibiotic resistance</keyword>
<organism evidence="9 10">
    <name type="scientific">Bradyrhizobium diazoefficiens (strain JCM 10833 / BCRC 13528 / IAM 13628 / NBRC 14792 / USDA 110)</name>
    <dbReference type="NCBI Taxonomy" id="224911"/>
    <lineage>
        <taxon>Bacteria</taxon>
        <taxon>Pseudomonadati</taxon>
        <taxon>Pseudomonadota</taxon>
        <taxon>Alphaproteobacteria</taxon>
        <taxon>Hyphomicrobiales</taxon>
        <taxon>Nitrobacteraceae</taxon>
        <taxon>Bradyrhizobium</taxon>
    </lineage>
</organism>
<comment type="catalytic activity">
    <reaction evidence="1 6">
        <text>a beta-lactam + H2O = a substituted beta-amino acid</text>
        <dbReference type="Rhea" id="RHEA:20401"/>
        <dbReference type="ChEBI" id="CHEBI:15377"/>
        <dbReference type="ChEBI" id="CHEBI:35627"/>
        <dbReference type="ChEBI" id="CHEBI:140347"/>
        <dbReference type="EC" id="3.5.2.6"/>
    </reaction>
</comment>
<dbReference type="GO" id="GO:0008800">
    <property type="term" value="F:beta-lactamase activity"/>
    <property type="evidence" value="ECO:0000318"/>
    <property type="project" value="GO_Central"/>
</dbReference>
<evidence type="ECO:0000256" key="3">
    <source>
        <dbReference type="ARBA" id="ARBA00012865"/>
    </source>
</evidence>
<feature type="domain" description="Beta-lactamase class A catalytic" evidence="8">
    <location>
        <begin position="90"/>
        <end position="299"/>
    </location>
</feature>
<dbReference type="EMBL" id="BA000040">
    <property type="protein sequence ID" value="BAC46206.1"/>
    <property type="molecule type" value="Genomic_DNA"/>
</dbReference>
<dbReference type="Proteomes" id="UP000002526">
    <property type="component" value="Chromosome"/>
</dbReference>
<dbReference type="InterPro" id="IPR000871">
    <property type="entry name" value="Beta-lactam_class-A"/>
</dbReference>
<dbReference type="EC" id="3.5.2.6" evidence="3 6"/>
<accession>Q89VV4</accession>
<dbReference type="eggNOG" id="COG2367">
    <property type="taxonomic scope" value="Bacteria"/>
</dbReference>
<evidence type="ECO:0000256" key="2">
    <source>
        <dbReference type="ARBA" id="ARBA00009009"/>
    </source>
</evidence>
<dbReference type="SUPFAM" id="SSF56601">
    <property type="entry name" value="beta-lactamase/transpeptidase-like"/>
    <property type="match status" value="1"/>
</dbReference>
<dbReference type="InterPro" id="IPR023650">
    <property type="entry name" value="Beta-lactam_class-A_AS"/>
</dbReference>
<keyword evidence="10" id="KW-1185">Reference proteome</keyword>
<comment type="similarity">
    <text evidence="2 6">Belongs to the class-A beta-lactamase family.</text>
</comment>
<dbReference type="InterPro" id="IPR045155">
    <property type="entry name" value="Beta-lactam_cat"/>
</dbReference>
<dbReference type="PROSITE" id="PS00146">
    <property type="entry name" value="BETA_LACTAMASE_A"/>
    <property type="match status" value="1"/>
</dbReference>
<dbReference type="NCBIfam" id="NF033103">
    <property type="entry name" value="bla_class_A"/>
    <property type="match status" value="1"/>
</dbReference>
<dbReference type="InParanoid" id="Q89VV4"/>
<evidence type="ECO:0000256" key="5">
    <source>
        <dbReference type="ARBA" id="ARBA00023251"/>
    </source>
</evidence>
<dbReference type="AlphaFoldDB" id="Q89VV4"/>
<dbReference type="HOGENOM" id="CLU_031960_6_0_5"/>
<dbReference type="PATRIC" id="fig|224911.5.peg.961"/>
<sequence length="342" mass="36702">MPILRHCERSEAIQNLSAETHWIASLRSQWWDNRARPSLPLFHLSQRSPMLLDRRSLLASLCWMAATPVLAADAPPELEAYERESGGRIGLYAENLATGAKIAWRADERFVMCSTFKASLAACVLARVDRGQEQLAAVIPYGQADLLSYAPVAKQNLAAGKMSVAEMCKAIVELSDNTCANLLLARIGGPAALTAFWRSLGDTTSRIDHNEPEVNRSPPGDPHDTTTPAAMAGNLRRLVTGEALSPASRAQLTEWMVGCKTGANRLRGGLPASWTIGDKTGNNGKDASGDIAVAWPKPDTKPDTKPDAPILIAAYTQGGSPTAPQIEAVFARIGRMVAGRLA</sequence>
<dbReference type="InterPro" id="IPR012338">
    <property type="entry name" value="Beta-lactam/transpept-like"/>
</dbReference>
<evidence type="ECO:0000256" key="7">
    <source>
        <dbReference type="SAM" id="MobiDB-lite"/>
    </source>
</evidence>
<name>Q89VV4_BRADU</name>
<dbReference type="PRINTS" id="PR00118">
    <property type="entry name" value="BLACTAMASEA"/>
</dbReference>
<dbReference type="STRING" id="224911.AAV28_01545"/>
<dbReference type="MEROPS" id="S11.A01"/>
<dbReference type="GO" id="GO:0046677">
    <property type="term" value="P:response to antibiotic"/>
    <property type="evidence" value="ECO:0007669"/>
    <property type="project" value="UniProtKB-UniRule"/>
</dbReference>
<dbReference type="Pfam" id="PF13354">
    <property type="entry name" value="Beta-lactamase2"/>
    <property type="match status" value="1"/>
</dbReference>
<evidence type="ECO:0000313" key="9">
    <source>
        <dbReference type="EMBL" id="BAC46206.1"/>
    </source>
</evidence>
<dbReference type="Gene3D" id="3.40.710.10">
    <property type="entry name" value="DD-peptidase/beta-lactamase superfamily"/>
    <property type="match status" value="1"/>
</dbReference>
<reference evidence="10" key="1">
    <citation type="journal article" date="2002" name="DNA Res.">
        <title>Complete genomic sequence of nitrogen-fixing symbiotic bacterium Bradyrhizobium japonicum USDA110.</title>
        <authorList>
            <person name="Kaneko T."/>
            <person name="Nakamura Y."/>
            <person name="Sato S."/>
            <person name="Minamisawa K."/>
            <person name="Uchiumi T."/>
            <person name="Sasamoto S."/>
            <person name="Watanabe A."/>
            <person name="Idesawa K."/>
            <person name="Iriguchi M."/>
            <person name="Kawashima K."/>
            <person name="Kohara M."/>
            <person name="Matsumoto M."/>
            <person name="Shimpo S."/>
            <person name="Tsuruoka H."/>
            <person name="Wada T."/>
            <person name="Yamada M."/>
            <person name="Tabata S."/>
        </authorList>
    </citation>
    <scope>NUCLEOTIDE SEQUENCE [LARGE SCALE GENOMIC DNA]</scope>
    <source>
        <strain evidence="10">JCM 10833 / BCRC 13528 / IAM 13628 / NBRC 14792 / USDA 110</strain>
    </source>
</reference>
<keyword evidence="4 6" id="KW-0378">Hydrolase</keyword>
<evidence type="ECO:0000256" key="6">
    <source>
        <dbReference type="RuleBase" id="RU361140"/>
    </source>
</evidence>
<proteinExistence type="inferred from homology"/>
<evidence type="ECO:0000259" key="8">
    <source>
        <dbReference type="Pfam" id="PF13354"/>
    </source>
</evidence>
<feature type="compositionally biased region" description="Basic and acidic residues" evidence="7">
    <location>
        <begin position="205"/>
        <end position="214"/>
    </location>
</feature>
<dbReference type="PhylomeDB" id="Q89VV4"/>
<evidence type="ECO:0000256" key="4">
    <source>
        <dbReference type="ARBA" id="ARBA00022801"/>
    </source>
</evidence>
<evidence type="ECO:0000256" key="1">
    <source>
        <dbReference type="ARBA" id="ARBA00001526"/>
    </source>
</evidence>
<dbReference type="PANTHER" id="PTHR35333">
    <property type="entry name" value="BETA-LACTAMASE"/>
    <property type="match status" value="1"/>
</dbReference>
<gene>
    <name evidence="9" type="primary">bla</name>
</gene>
<dbReference type="OrthoDB" id="9784149at2"/>
<evidence type="ECO:0000313" key="10">
    <source>
        <dbReference type="Proteomes" id="UP000002526"/>
    </source>
</evidence>
<protein>
    <recommendedName>
        <fullName evidence="3 6">Beta-lactamase</fullName>
        <ecNumber evidence="3 6">3.5.2.6</ecNumber>
    </recommendedName>
</protein>
<dbReference type="KEGG" id="bja:bll0941"/>
<dbReference type="GO" id="GO:0030655">
    <property type="term" value="P:beta-lactam antibiotic catabolic process"/>
    <property type="evidence" value="ECO:0007669"/>
    <property type="project" value="InterPro"/>
</dbReference>
<feature type="region of interest" description="Disordered" evidence="7">
    <location>
        <begin position="204"/>
        <end position="229"/>
    </location>
</feature>
<dbReference type="PANTHER" id="PTHR35333:SF3">
    <property type="entry name" value="BETA-LACTAMASE-TYPE TRANSPEPTIDASE FOLD CONTAINING PROTEIN"/>
    <property type="match status" value="1"/>
</dbReference>